<dbReference type="Proteomes" id="UP000499080">
    <property type="component" value="Unassembled WGS sequence"/>
</dbReference>
<sequence length="110" mass="12456">MCPLRKRVRVVGRFCCRSIDRQPPSGEHRYQRCTGGMVVYSCLAEAAPNRWLDQIGVMFVWVISVSFIGFGMGKVKGQQGLGAWRVERFQCLLELVFAGSCCSSRAYRRS</sequence>
<feature type="transmembrane region" description="Helical" evidence="1">
    <location>
        <begin position="55"/>
        <end position="75"/>
    </location>
</feature>
<dbReference type="AlphaFoldDB" id="A0A4Y2E5F2"/>
<organism evidence="2 3">
    <name type="scientific">Araneus ventricosus</name>
    <name type="common">Orbweaver spider</name>
    <name type="synonym">Epeira ventricosa</name>
    <dbReference type="NCBI Taxonomy" id="182803"/>
    <lineage>
        <taxon>Eukaryota</taxon>
        <taxon>Metazoa</taxon>
        <taxon>Ecdysozoa</taxon>
        <taxon>Arthropoda</taxon>
        <taxon>Chelicerata</taxon>
        <taxon>Arachnida</taxon>
        <taxon>Araneae</taxon>
        <taxon>Araneomorphae</taxon>
        <taxon>Entelegynae</taxon>
        <taxon>Araneoidea</taxon>
        <taxon>Araneidae</taxon>
        <taxon>Araneus</taxon>
    </lineage>
</organism>
<evidence type="ECO:0000313" key="2">
    <source>
        <dbReference type="EMBL" id="GBM23546.1"/>
    </source>
</evidence>
<gene>
    <name evidence="2" type="ORF">AVEN_196628_1</name>
</gene>
<evidence type="ECO:0000313" key="3">
    <source>
        <dbReference type="Proteomes" id="UP000499080"/>
    </source>
</evidence>
<comment type="caution">
    <text evidence="2">The sequence shown here is derived from an EMBL/GenBank/DDBJ whole genome shotgun (WGS) entry which is preliminary data.</text>
</comment>
<keyword evidence="1" id="KW-0812">Transmembrane</keyword>
<keyword evidence="1" id="KW-1133">Transmembrane helix</keyword>
<keyword evidence="3" id="KW-1185">Reference proteome</keyword>
<evidence type="ECO:0000256" key="1">
    <source>
        <dbReference type="SAM" id="Phobius"/>
    </source>
</evidence>
<dbReference type="EMBL" id="BGPR01000500">
    <property type="protein sequence ID" value="GBM23546.1"/>
    <property type="molecule type" value="Genomic_DNA"/>
</dbReference>
<reference evidence="2 3" key="1">
    <citation type="journal article" date="2019" name="Sci. Rep.">
        <title>Orb-weaving spider Araneus ventricosus genome elucidates the spidroin gene catalogue.</title>
        <authorList>
            <person name="Kono N."/>
            <person name="Nakamura H."/>
            <person name="Ohtoshi R."/>
            <person name="Moran D.A.P."/>
            <person name="Shinohara A."/>
            <person name="Yoshida Y."/>
            <person name="Fujiwara M."/>
            <person name="Mori M."/>
            <person name="Tomita M."/>
            <person name="Arakawa K."/>
        </authorList>
    </citation>
    <scope>NUCLEOTIDE SEQUENCE [LARGE SCALE GENOMIC DNA]</scope>
</reference>
<keyword evidence="1" id="KW-0472">Membrane</keyword>
<proteinExistence type="predicted"/>
<name>A0A4Y2E5F2_ARAVE</name>
<accession>A0A4Y2E5F2</accession>
<protein>
    <submittedName>
        <fullName evidence="2">Uncharacterized protein</fullName>
    </submittedName>
</protein>